<dbReference type="InterPro" id="IPR008571">
    <property type="entry name" value="HerA-like"/>
</dbReference>
<reference evidence="2 3" key="1">
    <citation type="journal article" date="2015" name="Genome Announc.">
        <title>Expanding the biotechnology potential of lactobacilli through comparative genomics of 213 strains and associated genera.</title>
        <authorList>
            <person name="Sun Z."/>
            <person name="Harris H.M."/>
            <person name="McCann A."/>
            <person name="Guo C."/>
            <person name="Argimon S."/>
            <person name="Zhang W."/>
            <person name="Yang X."/>
            <person name="Jeffery I.B."/>
            <person name="Cooney J.C."/>
            <person name="Kagawa T.F."/>
            <person name="Liu W."/>
            <person name="Song Y."/>
            <person name="Salvetti E."/>
            <person name="Wrobel A."/>
            <person name="Rasinkangas P."/>
            <person name="Parkhill J."/>
            <person name="Rea M.C."/>
            <person name="O'Sullivan O."/>
            <person name="Ritari J."/>
            <person name="Douillard F.P."/>
            <person name="Paul Ross R."/>
            <person name="Yang R."/>
            <person name="Briner A.E."/>
            <person name="Felis G.E."/>
            <person name="de Vos W.M."/>
            <person name="Barrangou R."/>
            <person name="Klaenhammer T.R."/>
            <person name="Caufield P.W."/>
            <person name="Cui Y."/>
            <person name="Zhang H."/>
            <person name="O'Toole P.W."/>
        </authorList>
    </citation>
    <scope>NUCLEOTIDE SEQUENCE [LARGE SCALE GENOMIC DNA]</scope>
    <source>
        <strain evidence="2 3">DSM 15833</strain>
    </source>
</reference>
<protein>
    <submittedName>
        <fullName evidence="2">ATPase</fullName>
    </submittedName>
</protein>
<evidence type="ECO:0000313" key="3">
    <source>
        <dbReference type="Proteomes" id="UP000051048"/>
    </source>
</evidence>
<accession>A0A0R1T4F3</accession>
<dbReference type="STRING" id="1423740.FC36_GL001986"/>
<dbReference type="SMART" id="SM00382">
    <property type="entry name" value="AAA"/>
    <property type="match status" value="1"/>
</dbReference>
<comment type="caution">
    <text evidence="2">The sequence shown here is derived from an EMBL/GenBank/DDBJ whole genome shotgun (WGS) entry which is preliminary data.</text>
</comment>
<dbReference type="SUPFAM" id="SSF52540">
    <property type="entry name" value="P-loop containing nucleoside triphosphate hydrolases"/>
    <property type="match status" value="1"/>
</dbReference>
<name>A0A0R1T4F3_9LACO</name>
<dbReference type="InterPro" id="IPR002789">
    <property type="entry name" value="HerA_central"/>
</dbReference>
<dbReference type="Proteomes" id="UP000051048">
    <property type="component" value="Unassembled WGS sequence"/>
</dbReference>
<dbReference type="RefSeq" id="WP_056986967.1">
    <property type="nucleotide sequence ID" value="NZ_AZFH01000202.1"/>
</dbReference>
<dbReference type="InterPro" id="IPR027417">
    <property type="entry name" value="P-loop_NTPase"/>
</dbReference>
<feature type="domain" description="AAA+ ATPase" evidence="1">
    <location>
        <begin position="11"/>
        <end position="327"/>
    </location>
</feature>
<evidence type="ECO:0000313" key="2">
    <source>
        <dbReference type="EMBL" id="KRL76271.1"/>
    </source>
</evidence>
<dbReference type="PATRIC" id="fig|1423740.3.peg.2152"/>
<gene>
    <name evidence="2" type="ORF">FC36_GL001986</name>
</gene>
<dbReference type="EMBL" id="AZFH01000202">
    <property type="protein sequence ID" value="KRL76271.1"/>
    <property type="molecule type" value="Genomic_DNA"/>
</dbReference>
<dbReference type="PANTHER" id="PTHR42957">
    <property type="entry name" value="HELICASE MJ1565-RELATED"/>
    <property type="match status" value="1"/>
</dbReference>
<sequence>MKENYTALQLVSKYLLITGQTGSGKTTAALKMIMELKDNDQTVIVLDPTGEYGQQEGIVTYKLGENCFIDPGSLSATQLLAIMEIDSSILSKKVAAAIQSLRIKANLQGDLHNVYSKRGMAVKAHTARLNQLTTWMRNYNYKLLGQQVLEEFVLPYADERANYHLLGQEYNRPAINAHWEEILDLQGRNSEPLFQEIFGSHNRPGQSKLELSYVLNLFLKIKVKKRALVLDISGLKQYSESQKQVLSLILQIILANRSQSKEKFPITIFIDEAHRYLPTKEIDLSQNGMFQLLREGRKYGLNLAVVTQSPLDLPASMLGQFHNYLIHHLANPTEFTALNAQGLNYAEISQLKVGQALVCLDNIFMERE</sequence>
<dbReference type="Pfam" id="PF01935">
    <property type="entry name" value="DUF87"/>
    <property type="match status" value="1"/>
</dbReference>
<dbReference type="AlphaFoldDB" id="A0A0R1T4F3"/>
<dbReference type="InterPro" id="IPR003593">
    <property type="entry name" value="AAA+_ATPase"/>
</dbReference>
<dbReference type="PANTHER" id="PTHR42957:SF1">
    <property type="entry name" value="HELICASE MJ1565-RELATED"/>
    <property type="match status" value="1"/>
</dbReference>
<dbReference type="Gene3D" id="3.40.50.300">
    <property type="entry name" value="P-loop containing nucleotide triphosphate hydrolases"/>
    <property type="match status" value="2"/>
</dbReference>
<evidence type="ECO:0000259" key="1">
    <source>
        <dbReference type="SMART" id="SM00382"/>
    </source>
</evidence>
<dbReference type="OrthoDB" id="9806951at2"/>
<proteinExistence type="predicted"/>
<organism evidence="2 3">
    <name type="scientific">Ligilactobacillus equi DSM 15833 = JCM 10991</name>
    <dbReference type="NCBI Taxonomy" id="1423740"/>
    <lineage>
        <taxon>Bacteria</taxon>
        <taxon>Bacillati</taxon>
        <taxon>Bacillota</taxon>
        <taxon>Bacilli</taxon>
        <taxon>Lactobacillales</taxon>
        <taxon>Lactobacillaceae</taxon>
        <taxon>Ligilactobacillus</taxon>
    </lineage>
</organism>